<dbReference type="InterPro" id="IPR011990">
    <property type="entry name" value="TPR-like_helical_dom_sf"/>
</dbReference>
<organism evidence="1 2">
    <name type="scientific">Sphingomonas gilva</name>
    <dbReference type="NCBI Taxonomy" id="2305907"/>
    <lineage>
        <taxon>Bacteria</taxon>
        <taxon>Pseudomonadati</taxon>
        <taxon>Pseudomonadota</taxon>
        <taxon>Alphaproteobacteria</taxon>
        <taxon>Sphingomonadales</taxon>
        <taxon>Sphingomonadaceae</taxon>
        <taxon>Sphingomonas</taxon>
    </lineage>
</organism>
<evidence type="ECO:0000313" key="1">
    <source>
        <dbReference type="EMBL" id="RHW18949.1"/>
    </source>
</evidence>
<comment type="caution">
    <text evidence="1">The sequence shown here is derived from an EMBL/GenBank/DDBJ whole genome shotgun (WGS) entry which is preliminary data.</text>
</comment>
<dbReference type="Pfam" id="PF14559">
    <property type="entry name" value="TPR_19"/>
    <property type="match status" value="1"/>
</dbReference>
<dbReference type="EMBL" id="QWLV01000001">
    <property type="protein sequence ID" value="RHW18949.1"/>
    <property type="molecule type" value="Genomic_DNA"/>
</dbReference>
<keyword evidence="2" id="KW-1185">Reference proteome</keyword>
<evidence type="ECO:0008006" key="3">
    <source>
        <dbReference type="Google" id="ProtNLM"/>
    </source>
</evidence>
<gene>
    <name evidence="1" type="ORF">D1610_02085</name>
</gene>
<sequence>MTMSNDALSASRFERLQALLRQDPGNERLLAECAEAALDEGRLDDAQAALDRYAGAAEPSPQMRNLAALIAMQREDWAAAADAYGSMMAEGVDAPPIRFGLAWALAMQRRFAEALPLIDEATAAALPQAAALLVQLLHDAGNMDEAAEQAHRLIALHPDHRALNAAVATLAIDIEDVELARLCASRAGDHPDALNTLGTLALGEDDGETAYRLFDGAVARDRASPRGWVGRGLARLHGDPAAAATDIDRGAALFGDHLGSWIAAGWAHFIAGDAAAARDRFEKARAIDDNFAEAHGSLAVLDVLAGDLEIARRRTETALRLDRQCFSAALAATLIAAGGGDHAKAQRIFDMAINTPVDGGGRTIAQSLARMGLRSG</sequence>
<dbReference type="OrthoDB" id="7505704at2"/>
<reference evidence="1 2" key="1">
    <citation type="submission" date="2018-08" db="EMBL/GenBank/DDBJ databases">
        <title>The multiple taxonomic identification of Sphingomonas gilva.</title>
        <authorList>
            <person name="Zhu D."/>
            <person name="Zheng S."/>
        </authorList>
    </citation>
    <scope>NUCLEOTIDE SEQUENCE [LARGE SCALE GENOMIC DNA]</scope>
    <source>
        <strain evidence="1 2">ZDH117</strain>
    </source>
</reference>
<proteinExistence type="predicted"/>
<dbReference type="Gene3D" id="1.25.40.10">
    <property type="entry name" value="Tetratricopeptide repeat domain"/>
    <property type="match status" value="3"/>
</dbReference>
<dbReference type="SUPFAM" id="SSF48452">
    <property type="entry name" value="TPR-like"/>
    <property type="match status" value="2"/>
</dbReference>
<name>A0A396RRD6_9SPHN</name>
<accession>A0A396RRD6</accession>
<evidence type="ECO:0000313" key="2">
    <source>
        <dbReference type="Proteomes" id="UP000266693"/>
    </source>
</evidence>
<dbReference type="Proteomes" id="UP000266693">
    <property type="component" value="Unassembled WGS sequence"/>
</dbReference>
<dbReference type="AlphaFoldDB" id="A0A396RRD6"/>
<protein>
    <recommendedName>
        <fullName evidence="3">Tetratricopeptide repeat protein</fullName>
    </recommendedName>
</protein>